<dbReference type="AlphaFoldDB" id="A0A0D2PR24"/>
<accession>A0A0D2PR24</accession>
<proteinExistence type="predicted"/>
<organism evidence="2 3">
    <name type="scientific">Hypholoma sublateritium (strain FD-334 SS-4)</name>
    <dbReference type="NCBI Taxonomy" id="945553"/>
    <lineage>
        <taxon>Eukaryota</taxon>
        <taxon>Fungi</taxon>
        <taxon>Dikarya</taxon>
        <taxon>Basidiomycota</taxon>
        <taxon>Agaricomycotina</taxon>
        <taxon>Agaricomycetes</taxon>
        <taxon>Agaricomycetidae</taxon>
        <taxon>Agaricales</taxon>
        <taxon>Agaricineae</taxon>
        <taxon>Strophariaceae</taxon>
        <taxon>Hypholoma</taxon>
    </lineage>
</organism>
<feature type="transmembrane region" description="Helical" evidence="1">
    <location>
        <begin position="66"/>
        <end position="90"/>
    </location>
</feature>
<keyword evidence="1" id="KW-0812">Transmembrane</keyword>
<evidence type="ECO:0000313" key="2">
    <source>
        <dbReference type="EMBL" id="KJA22315.1"/>
    </source>
</evidence>
<keyword evidence="3" id="KW-1185">Reference proteome</keyword>
<gene>
    <name evidence="2" type="ORF">HYPSUDRAFT_662552</name>
</gene>
<evidence type="ECO:0000313" key="3">
    <source>
        <dbReference type="Proteomes" id="UP000054270"/>
    </source>
</evidence>
<dbReference type="Proteomes" id="UP000054270">
    <property type="component" value="Unassembled WGS sequence"/>
</dbReference>
<name>A0A0D2PR24_HYPSF</name>
<reference evidence="3" key="1">
    <citation type="submission" date="2014-04" db="EMBL/GenBank/DDBJ databases">
        <title>Evolutionary Origins and Diversification of the Mycorrhizal Mutualists.</title>
        <authorList>
            <consortium name="DOE Joint Genome Institute"/>
            <consortium name="Mycorrhizal Genomics Consortium"/>
            <person name="Kohler A."/>
            <person name="Kuo A."/>
            <person name="Nagy L.G."/>
            <person name="Floudas D."/>
            <person name="Copeland A."/>
            <person name="Barry K.W."/>
            <person name="Cichocki N."/>
            <person name="Veneault-Fourrey C."/>
            <person name="LaButti K."/>
            <person name="Lindquist E.A."/>
            <person name="Lipzen A."/>
            <person name="Lundell T."/>
            <person name="Morin E."/>
            <person name="Murat C."/>
            <person name="Riley R."/>
            <person name="Ohm R."/>
            <person name="Sun H."/>
            <person name="Tunlid A."/>
            <person name="Henrissat B."/>
            <person name="Grigoriev I.V."/>
            <person name="Hibbett D.S."/>
            <person name="Martin F."/>
        </authorList>
    </citation>
    <scope>NUCLEOTIDE SEQUENCE [LARGE SCALE GENOMIC DNA]</scope>
    <source>
        <strain evidence="3">FD-334 SS-4</strain>
    </source>
</reference>
<sequence length="122" mass="13179">MRVIRCASSDSVVRSCAYAVRYRPLFTCRLSFPSRGPTTSRCLPPPTRSCAMRHGVALLSLNKNRVSVVCLSADIAVIFSSAFLLHLAAVPRISCMIAHLPPGSDWRCATAVIGNKRTGSNS</sequence>
<keyword evidence="1" id="KW-1133">Transmembrane helix</keyword>
<dbReference type="EMBL" id="KN817551">
    <property type="protein sequence ID" value="KJA22315.1"/>
    <property type="molecule type" value="Genomic_DNA"/>
</dbReference>
<keyword evidence="1" id="KW-0472">Membrane</keyword>
<protein>
    <submittedName>
        <fullName evidence="2">Uncharacterized protein</fullName>
    </submittedName>
</protein>
<evidence type="ECO:0000256" key="1">
    <source>
        <dbReference type="SAM" id="Phobius"/>
    </source>
</evidence>